<keyword evidence="1" id="KW-0175">Coiled coil</keyword>
<sequence>MAGNTFGKDEQGNEILWSSRGQQVMMAWERQYMHACVDALGIQRSDRVLEIGFGLAYSATRIQSYRPRSHTIIECDSAVLLQAHAFAADQPGEVTIVEGTWQRMLPVLGDFDCIFFDDYPLPENESEFPSPLKHSTRYSRWYAFLDVVLHHANGNARISGYMARPVDLHRAGCEFTMTRVAVAQTDNCNYFPHQEAIVPLVRVVDLARARASRRHAIQDRIAAARERLDMHALDEQLDEDNEQTCREPASVLPLYGTQAARNDVLLKKRLMEVEDYQAEIRSGRKYSKEELKERFGTTVLPIPVPLARGESTQQYESRFLEWLRSSNNLQLSDLRNDPNKERSLRFSFALRAGNSLPSSREDNTDTSSGSEGGVPRVVDLTEDDDRSSLRNAPGNQVSASIVQAVQSITPSELLRLHNAAPTQDRGHRGLRADDDAIERQLQFEYDDLNERVLANERVLESAAARLADVPVDDIREAVKRQDEIRELRGLVLEEKDNRNAALAMLIVYKWKNAQRELEQRISTPAATDVPQAQQRCHHNCAAIADQLKKRRQATEALRQDLERALDAATAAPTGPRATEHLEQVAQLGKRVAASEKAIRELVESLRGEFATVIHFDEQLRHLIRTLLSQAS</sequence>
<evidence type="ECO:0000313" key="3">
    <source>
        <dbReference type="EMBL" id="KAJ0403863.1"/>
    </source>
</evidence>
<feature type="coiled-coil region" evidence="1">
    <location>
        <begin position="544"/>
        <end position="571"/>
    </location>
</feature>
<gene>
    <name evidence="3" type="ORF">P43SY_004836</name>
</gene>
<feature type="region of interest" description="Disordered" evidence="2">
    <location>
        <begin position="355"/>
        <end position="378"/>
    </location>
</feature>
<dbReference type="CDD" id="cd02440">
    <property type="entry name" value="AdoMet_MTases"/>
    <property type="match status" value="1"/>
</dbReference>
<dbReference type="InterPro" id="IPR051038">
    <property type="entry name" value="RMT2/GAMT_Mtase"/>
</dbReference>
<dbReference type="GO" id="GO:0030731">
    <property type="term" value="F:guanidinoacetate N-methyltransferase activity"/>
    <property type="evidence" value="ECO:0007669"/>
    <property type="project" value="TreeGrafter"/>
</dbReference>
<dbReference type="Proteomes" id="UP001209570">
    <property type="component" value="Unassembled WGS sequence"/>
</dbReference>
<evidence type="ECO:0000256" key="1">
    <source>
        <dbReference type="SAM" id="Coils"/>
    </source>
</evidence>
<name>A0AAD5LNA2_PYTIN</name>
<dbReference type="SUPFAM" id="SSF53335">
    <property type="entry name" value="S-adenosyl-L-methionine-dependent methyltransferases"/>
    <property type="match status" value="1"/>
</dbReference>
<dbReference type="GO" id="GO:0006601">
    <property type="term" value="P:creatine biosynthetic process"/>
    <property type="evidence" value="ECO:0007669"/>
    <property type="project" value="TreeGrafter"/>
</dbReference>
<proteinExistence type="predicted"/>
<evidence type="ECO:0000313" key="4">
    <source>
        <dbReference type="Proteomes" id="UP001209570"/>
    </source>
</evidence>
<comment type="caution">
    <text evidence="3">The sequence shown here is derived from an EMBL/GenBank/DDBJ whole genome shotgun (WGS) entry which is preliminary data.</text>
</comment>
<accession>A0AAD5LNA2</accession>
<dbReference type="GO" id="GO:0005634">
    <property type="term" value="C:nucleus"/>
    <property type="evidence" value="ECO:0007669"/>
    <property type="project" value="TreeGrafter"/>
</dbReference>
<keyword evidence="4" id="KW-1185">Reference proteome</keyword>
<dbReference type="Gene3D" id="3.40.50.150">
    <property type="entry name" value="Vaccinia Virus protein VP39"/>
    <property type="match status" value="1"/>
</dbReference>
<dbReference type="PANTHER" id="PTHR32379">
    <property type="entry name" value="GUANIDINOACETATE N-METHYLTRANSFERASE"/>
    <property type="match status" value="1"/>
</dbReference>
<reference evidence="3" key="1">
    <citation type="submission" date="2021-12" db="EMBL/GenBank/DDBJ databases">
        <title>Prjna785345.</title>
        <authorList>
            <person name="Rujirawat T."/>
            <person name="Krajaejun T."/>
        </authorList>
    </citation>
    <scope>NUCLEOTIDE SEQUENCE</scope>
    <source>
        <strain evidence="3">Pi057C3</strain>
    </source>
</reference>
<dbReference type="PANTHER" id="PTHR32379:SF1">
    <property type="entry name" value="GUANIDINOACETATE N-METHYLTRANSFERASE"/>
    <property type="match status" value="1"/>
</dbReference>
<organism evidence="3 4">
    <name type="scientific">Pythium insidiosum</name>
    <name type="common">Pythiosis disease agent</name>
    <dbReference type="NCBI Taxonomy" id="114742"/>
    <lineage>
        <taxon>Eukaryota</taxon>
        <taxon>Sar</taxon>
        <taxon>Stramenopiles</taxon>
        <taxon>Oomycota</taxon>
        <taxon>Peronosporomycetes</taxon>
        <taxon>Pythiales</taxon>
        <taxon>Pythiaceae</taxon>
        <taxon>Pythium</taxon>
    </lineage>
</organism>
<dbReference type="EMBL" id="JAKCXM010000073">
    <property type="protein sequence ID" value="KAJ0403863.1"/>
    <property type="molecule type" value="Genomic_DNA"/>
</dbReference>
<dbReference type="AlphaFoldDB" id="A0AAD5LNA2"/>
<dbReference type="InterPro" id="IPR029063">
    <property type="entry name" value="SAM-dependent_MTases_sf"/>
</dbReference>
<evidence type="ECO:0000256" key="2">
    <source>
        <dbReference type="SAM" id="MobiDB-lite"/>
    </source>
</evidence>
<dbReference type="GO" id="GO:0005737">
    <property type="term" value="C:cytoplasm"/>
    <property type="evidence" value="ECO:0007669"/>
    <property type="project" value="TreeGrafter"/>
</dbReference>
<protein>
    <submittedName>
        <fullName evidence="3">Uncharacterized protein</fullName>
    </submittedName>
</protein>